<keyword evidence="3" id="KW-1185">Reference proteome</keyword>
<dbReference type="RefSeq" id="WP_344975324.1">
    <property type="nucleotide sequence ID" value="NZ_BAAAVI010000035.1"/>
</dbReference>
<dbReference type="EMBL" id="BAAAVI010000035">
    <property type="protein sequence ID" value="GAA2883465.1"/>
    <property type="molecule type" value="Genomic_DNA"/>
</dbReference>
<feature type="compositionally biased region" description="Basic and acidic residues" evidence="1">
    <location>
        <begin position="16"/>
        <end position="32"/>
    </location>
</feature>
<protein>
    <submittedName>
        <fullName evidence="2">Uncharacterized protein</fullName>
    </submittedName>
</protein>
<reference evidence="3" key="1">
    <citation type="journal article" date="2019" name="Int. J. Syst. Evol. Microbiol.">
        <title>The Global Catalogue of Microorganisms (GCM) 10K type strain sequencing project: providing services to taxonomists for standard genome sequencing and annotation.</title>
        <authorList>
            <consortium name="The Broad Institute Genomics Platform"/>
            <consortium name="The Broad Institute Genome Sequencing Center for Infectious Disease"/>
            <person name="Wu L."/>
            <person name="Ma J."/>
        </authorList>
    </citation>
    <scope>NUCLEOTIDE SEQUENCE [LARGE SCALE GENOMIC DNA]</scope>
    <source>
        <strain evidence="3">JCM 6242</strain>
    </source>
</reference>
<gene>
    <name evidence="2" type="ORF">GCM10010517_46670</name>
</gene>
<name>A0ABP6IJR8_9ACTN</name>
<accession>A0ABP6IJR8</accession>
<sequence>MRARDYVPAGEAHAAAGDHRVAFERYEREHRGTGRRGARDLGPYHPGRAADRFDP</sequence>
<feature type="region of interest" description="Disordered" evidence="1">
    <location>
        <begin position="1"/>
        <end position="55"/>
    </location>
</feature>
<evidence type="ECO:0000313" key="3">
    <source>
        <dbReference type="Proteomes" id="UP001500831"/>
    </source>
</evidence>
<evidence type="ECO:0000313" key="2">
    <source>
        <dbReference type="EMBL" id="GAA2883465.1"/>
    </source>
</evidence>
<dbReference type="Proteomes" id="UP001500831">
    <property type="component" value="Unassembled WGS sequence"/>
</dbReference>
<proteinExistence type="predicted"/>
<comment type="caution">
    <text evidence="2">The sequence shown here is derived from an EMBL/GenBank/DDBJ whole genome shotgun (WGS) entry which is preliminary data.</text>
</comment>
<organism evidence="2 3">
    <name type="scientific">Streptosporangium fragile</name>
    <dbReference type="NCBI Taxonomy" id="46186"/>
    <lineage>
        <taxon>Bacteria</taxon>
        <taxon>Bacillati</taxon>
        <taxon>Actinomycetota</taxon>
        <taxon>Actinomycetes</taxon>
        <taxon>Streptosporangiales</taxon>
        <taxon>Streptosporangiaceae</taxon>
        <taxon>Streptosporangium</taxon>
    </lineage>
</organism>
<evidence type="ECO:0000256" key="1">
    <source>
        <dbReference type="SAM" id="MobiDB-lite"/>
    </source>
</evidence>